<dbReference type="AlphaFoldDB" id="A0A2T4S718"/>
<name>A0A2T4S718_9STAP</name>
<organism evidence="1 2">
    <name type="scientific">Staphylococcus nepalensis</name>
    <dbReference type="NCBI Taxonomy" id="214473"/>
    <lineage>
        <taxon>Bacteria</taxon>
        <taxon>Bacillati</taxon>
        <taxon>Bacillota</taxon>
        <taxon>Bacilli</taxon>
        <taxon>Bacillales</taxon>
        <taxon>Staphylococcaceae</taxon>
        <taxon>Staphylococcus</taxon>
    </lineage>
</organism>
<gene>
    <name evidence="1" type="ORF">BUZ61_13705</name>
</gene>
<dbReference type="Gene3D" id="3.50.50.60">
    <property type="entry name" value="FAD/NAD(P)-binding domain"/>
    <property type="match status" value="1"/>
</dbReference>
<evidence type="ECO:0000313" key="2">
    <source>
        <dbReference type="Proteomes" id="UP000240400"/>
    </source>
</evidence>
<keyword evidence="1" id="KW-0560">Oxidoreductase</keyword>
<reference evidence="1 2" key="1">
    <citation type="journal article" date="2016" name="Front. Microbiol.">
        <title>Comprehensive Phylogenetic Analysis of Bovine Non-aureus Staphylococci Species Based on Whole-Genome Sequencing.</title>
        <authorList>
            <person name="Naushad S."/>
            <person name="Barkema H.W."/>
            <person name="Luby C."/>
            <person name="Condas L.A."/>
            <person name="Nobrega D.B."/>
            <person name="Carson D.A."/>
            <person name="De Buck J."/>
        </authorList>
    </citation>
    <scope>NUCLEOTIDE SEQUENCE [LARGE SCALE GENOMIC DNA]</scope>
    <source>
        <strain evidence="1 2">SNUC 4337</strain>
    </source>
</reference>
<dbReference type="RefSeq" id="WP_241966489.1">
    <property type="nucleotide sequence ID" value="NZ_PZHR01000210.1"/>
</dbReference>
<evidence type="ECO:0000313" key="1">
    <source>
        <dbReference type="EMBL" id="PTK55010.1"/>
    </source>
</evidence>
<dbReference type="SUPFAM" id="SSF51905">
    <property type="entry name" value="FAD/NAD(P)-binding domain"/>
    <property type="match status" value="1"/>
</dbReference>
<dbReference type="Proteomes" id="UP000240400">
    <property type="component" value="Unassembled WGS sequence"/>
</dbReference>
<comment type="caution">
    <text evidence="1">The sequence shown here is derived from an EMBL/GenBank/DDBJ whole genome shotgun (WGS) entry which is preliminary data.</text>
</comment>
<protein>
    <submittedName>
        <fullName evidence="1">CoA-disulfide reductase</fullName>
        <ecNumber evidence="1">1.8.1.14</ecNumber>
    </submittedName>
</protein>
<sequence>MTHIIIVGGVAGGATVASQLRRLNSDYKITVYEKDRDVTFANCGLPYYLGGIIPD</sequence>
<accession>A0A2T4S718</accession>
<dbReference type="EC" id="1.8.1.14" evidence="1"/>
<dbReference type="Pfam" id="PF13450">
    <property type="entry name" value="NAD_binding_8"/>
    <property type="match status" value="1"/>
</dbReference>
<proteinExistence type="predicted"/>
<feature type="non-terminal residue" evidence="1">
    <location>
        <position position="55"/>
    </location>
</feature>
<dbReference type="InterPro" id="IPR036188">
    <property type="entry name" value="FAD/NAD-bd_sf"/>
</dbReference>
<dbReference type="EMBL" id="PZHR01000210">
    <property type="protein sequence ID" value="PTK55010.1"/>
    <property type="molecule type" value="Genomic_DNA"/>
</dbReference>
<dbReference type="GO" id="GO:0050451">
    <property type="term" value="F:CoA-disulfide reductase (NADPH) activity"/>
    <property type="evidence" value="ECO:0007669"/>
    <property type="project" value="UniProtKB-EC"/>
</dbReference>